<dbReference type="OrthoDB" id="8772453at2"/>
<gene>
    <name evidence="2" type="ORF">EJB06_05215</name>
</gene>
<dbReference type="GO" id="GO:0005829">
    <property type="term" value="C:cytosol"/>
    <property type="evidence" value="ECO:0007669"/>
    <property type="project" value="TreeGrafter"/>
</dbReference>
<dbReference type="EMBL" id="RXLQ01000002">
    <property type="protein sequence ID" value="RSZ60572.1"/>
    <property type="molecule type" value="Genomic_DNA"/>
</dbReference>
<dbReference type="GO" id="GO:0004479">
    <property type="term" value="F:methionyl-tRNA formyltransferase activity"/>
    <property type="evidence" value="ECO:0007669"/>
    <property type="project" value="TreeGrafter"/>
</dbReference>
<dbReference type="InterPro" id="IPR002376">
    <property type="entry name" value="Formyl_transf_N"/>
</dbReference>
<dbReference type="Pfam" id="PF00551">
    <property type="entry name" value="Formyl_trans_N"/>
    <property type="match status" value="1"/>
</dbReference>
<keyword evidence="3" id="KW-1185">Reference proteome</keyword>
<reference evidence="2 3" key="1">
    <citation type="submission" date="2018-12" db="EMBL/GenBank/DDBJ databases">
        <authorList>
            <person name="Yang E."/>
        </authorList>
    </citation>
    <scope>NUCLEOTIDE SEQUENCE [LARGE SCALE GENOMIC DNA]</scope>
    <source>
        <strain evidence="2 3">SOD</strain>
    </source>
</reference>
<dbReference type="SUPFAM" id="SSF53328">
    <property type="entry name" value="Formyltransferase"/>
    <property type="match status" value="1"/>
</dbReference>
<organism evidence="2 3">
    <name type="scientific">Massilia atriviolacea</name>
    <dbReference type="NCBI Taxonomy" id="2495579"/>
    <lineage>
        <taxon>Bacteria</taxon>
        <taxon>Pseudomonadati</taxon>
        <taxon>Pseudomonadota</taxon>
        <taxon>Betaproteobacteria</taxon>
        <taxon>Burkholderiales</taxon>
        <taxon>Oxalobacteraceae</taxon>
        <taxon>Telluria group</taxon>
        <taxon>Massilia</taxon>
    </lineage>
</organism>
<dbReference type="PANTHER" id="PTHR11138:SF5">
    <property type="entry name" value="METHIONYL-TRNA FORMYLTRANSFERASE, MITOCHONDRIAL"/>
    <property type="match status" value="1"/>
</dbReference>
<dbReference type="InterPro" id="IPR036477">
    <property type="entry name" value="Formyl_transf_N_sf"/>
</dbReference>
<feature type="domain" description="Formyl transferase N-terminal" evidence="1">
    <location>
        <begin position="92"/>
        <end position="209"/>
    </location>
</feature>
<proteinExistence type="predicted"/>
<evidence type="ECO:0000313" key="3">
    <source>
        <dbReference type="Proteomes" id="UP000278085"/>
    </source>
</evidence>
<dbReference type="Gene3D" id="3.40.50.170">
    <property type="entry name" value="Formyl transferase, N-terminal domain"/>
    <property type="match status" value="1"/>
</dbReference>
<dbReference type="Proteomes" id="UP000278085">
    <property type="component" value="Unassembled WGS sequence"/>
</dbReference>
<accession>A0A430HSU6</accession>
<dbReference type="PANTHER" id="PTHR11138">
    <property type="entry name" value="METHIONYL-TRNA FORMYLTRANSFERASE"/>
    <property type="match status" value="1"/>
</dbReference>
<comment type="caution">
    <text evidence="2">The sequence shown here is derived from an EMBL/GenBank/DDBJ whole genome shotgun (WGS) entry which is preliminary data.</text>
</comment>
<evidence type="ECO:0000259" key="1">
    <source>
        <dbReference type="Pfam" id="PF00551"/>
    </source>
</evidence>
<sequence length="224" mass="24434">MDTSHCGRAEPVRVAVFGSFYRGFHVLSELLKGPFGARVQVVGVATDDVGGGFVSRERRVWAYPHCAGEESMVEELAAAHGLPAYKGRVKCEHFYQLYENDWRPDLCIAATFGQRIDARLHGYPRLGFYNLHPCVDDGWPSGYAGPNPFQALLDDGLDHAVIALHQVDDGFDTGALVALSEKIYFPPTASVVDLHKSTSPLAAKFLVQQLGTLIGAPARPHETA</sequence>
<protein>
    <submittedName>
        <fullName evidence="2">Formyltransferase domain-containing protein</fullName>
    </submittedName>
</protein>
<keyword evidence="2" id="KW-0808">Transferase</keyword>
<evidence type="ECO:0000313" key="2">
    <source>
        <dbReference type="EMBL" id="RSZ60572.1"/>
    </source>
</evidence>
<name>A0A430HSU6_9BURK</name>
<dbReference type="AlphaFoldDB" id="A0A430HSU6"/>